<evidence type="ECO:0000313" key="2">
    <source>
        <dbReference type="Proteomes" id="UP001165121"/>
    </source>
</evidence>
<dbReference type="GO" id="GO:0005737">
    <property type="term" value="C:cytoplasm"/>
    <property type="evidence" value="ECO:0007669"/>
    <property type="project" value="TreeGrafter"/>
</dbReference>
<dbReference type="Pfam" id="PF00300">
    <property type="entry name" value="His_Phos_1"/>
    <property type="match status" value="1"/>
</dbReference>
<organism evidence="1 2">
    <name type="scientific">Phytophthora fragariaefolia</name>
    <dbReference type="NCBI Taxonomy" id="1490495"/>
    <lineage>
        <taxon>Eukaryota</taxon>
        <taxon>Sar</taxon>
        <taxon>Stramenopiles</taxon>
        <taxon>Oomycota</taxon>
        <taxon>Peronosporomycetes</taxon>
        <taxon>Peronosporales</taxon>
        <taxon>Peronosporaceae</taxon>
        <taxon>Phytophthora</taxon>
    </lineage>
</organism>
<dbReference type="PANTHER" id="PTHR48100">
    <property type="entry name" value="BROAD-SPECIFICITY PHOSPHATASE YOR283W-RELATED"/>
    <property type="match status" value="1"/>
</dbReference>
<proteinExistence type="predicted"/>
<dbReference type="EMBL" id="BSXT01000188">
    <property type="protein sequence ID" value="GMF20178.1"/>
    <property type="molecule type" value="Genomic_DNA"/>
</dbReference>
<sequence>MHSPDTTTNIAAPPRTKENHTPVYIAEDQLVLSRTHSSLLLAPSLARGESNVAFSLRYVPGFFKQGTPSAELPDANPERLGLLDNVTWRDVDAYVISRAAQGVQVKLLLFLRHGEGAHNVAEATYGTEEWERYYRKLAKYTDAKLTPLGAQQAAKAAERLDHELARGLEIDEVVVSPLERTLHTSMIAYQHHEDIPKRSMEWPRETVGVCTCDLRGAISAKALQYPLIDFSDVWSDADPWWTPNHRETDEHIDDRARVFLNRVFYGHKAARVGVVTHSGLTHAAMRVIGHREYNVATAEVVPFLLEDTSVHVVPSLLSGKDDM</sequence>
<keyword evidence="2" id="KW-1185">Reference proteome</keyword>
<dbReference type="Proteomes" id="UP001165121">
    <property type="component" value="Unassembled WGS sequence"/>
</dbReference>
<dbReference type="InterPro" id="IPR029033">
    <property type="entry name" value="His_PPase_superfam"/>
</dbReference>
<evidence type="ECO:0000313" key="1">
    <source>
        <dbReference type="EMBL" id="GMF20178.1"/>
    </source>
</evidence>
<dbReference type="Gene3D" id="3.40.50.1240">
    <property type="entry name" value="Phosphoglycerate mutase-like"/>
    <property type="match status" value="1"/>
</dbReference>
<dbReference type="InterPro" id="IPR050275">
    <property type="entry name" value="PGM_Phosphatase"/>
</dbReference>
<dbReference type="GO" id="GO:0016791">
    <property type="term" value="F:phosphatase activity"/>
    <property type="evidence" value="ECO:0007669"/>
    <property type="project" value="TreeGrafter"/>
</dbReference>
<dbReference type="PANTHER" id="PTHR48100:SF1">
    <property type="entry name" value="HISTIDINE PHOSPHATASE FAMILY PROTEIN-RELATED"/>
    <property type="match status" value="1"/>
</dbReference>
<protein>
    <submittedName>
        <fullName evidence="1">Unnamed protein product</fullName>
    </submittedName>
</protein>
<dbReference type="InterPro" id="IPR013078">
    <property type="entry name" value="His_Pase_superF_clade-1"/>
</dbReference>
<dbReference type="OrthoDB" id="496981at2759"/>
<name>A0A9W6TVM4_9STRA</name>
<dbReference type="AlphaFoldDB" id="A0A9W6TVM4"/>
<comment type="caution">
    <text evidence="1">The sequence shown here is derived from an EMBL/GenBank/DDBJ whole genome shotgun (WGS) entry which is preliminary data.</text>
</comment>
<gene>
    <name evidence="1" type="ORF">Pfra01_000232200</name>
</gene>
<accession>A0A9W6TVM4</accession>
<dbReference type="SMART" id="SM00855">
    <property type="entry name" value="PGAM"/>
    <property type="match status" value="1"/>
</dbReference>
<dbReference type="SUPFAM" id="SSF53254">
    <property type="entry name" value="Phosphoglycerate mutase-like"/>
    <property type="match status" value="1"/>
</dbReference>
<dbReference type="CDD" id="cd07067">
    <property type="entry name" value="HP_PGM_like"/>
    <property type="match status" value="1"/>
</dbReference>
<reference evidence="1" key="1">
    <citation type="submission" date="2023-04" db="EMBL/GenBank/DDBJ databases">
        <title>Phytophthora fragariaefolia NBRC 109709.</title>
        <authorList>
            <person name="Ichikawa N."/>
            <person name="Sato H."/>
            <person name="Tonouchi N."/>
        </authorList>
    </citation>
    <scope>NUCLEOTIDE SEQUENCE</scope>
    <source>
        <strain evidence="1">NBRC 109709</strain>
    </source>
</reference>